<comment type="caution">
    <text evidence="1">The sequence shown here is derived from an EMBL/GenBank/DDBJ whole genome shotgun (WGS) entry which is preliminary data.</text>
</comment>
<accession>A0ACB7S2M3</accession>
<dbReference type="Proteomes" id="UP000821845">
    <property type="component" value="Chromosome 6"/>
</dbReference>
<evidence type="ECO:0000313" key="2">
    <source>
        <dbReference type="Proteomes" id="UP000821845"/>
    </source>
</evidence>
<gene>
    <name evidence="1" type="ORF">HPB50_010050</name>
</gene>
<protein>
    <submittedName>
        <fullName evidence="1">Uncharacterized protein</fullName>
    </submittedName>
</protein>
<name>A0ACB7S2M3_HYAAI</name>
<reference evidence="1" key="1">
    <citation type="submission" date="2020-05" db="EMBL/GenBank/DDBJ databases">
        <title>Large-scale comparative analyses of tick genomes elucidate their genetic diversity and vector capacities.</title>
        <authorList>
            <person name="Jia N."/>
            <person name="Wang J."/>
            <person name="Shi W."/>
            <person name="Du L."/>
            <person name="Sun Y."/>
            <person name="Zhan W."/>
            <person name="Jiang J."/>
            <person name="Wang Q."/>
            <person name="Zhang B."/>
            <person name="Ji P."/>
            <person name="Sakyi L.B."/>
            <person name="Cui X."/>
            <person name="Yuan T."/>
            <person name="Jiang B."/>
            <person name="Yang W."/>
            <person name="Lam T.T.-Y."/>
            <person name="Chang Q."/>
            <person name="Ding S."/>
            <person name="Wang X."/>
            <person name="Zhu J."/>
            <person name="Ruan X."/>
            <person name="Zhao L."/>
            <person name="Wei J."/>
            <person name="Que T."/>
            <person name="Du C."/>
            <person name="Cheng J."/>
            <person name="Dai P."/>
            <person name="Han X."/>
            <person name="Huang E."/>
            <person name="Gao Y."/>
            <person name="Liu J."/>
            <person name="Shao H."/>
            <person name="Ye R."/>
            <person name="Li L."/>
            <person name="Wei W."/>
            <person name="Wang X."/>
            <person name="Wang C."/>
            <person name="Yang T."/>
            <person name="Huo Q."/>
            <person name="Li W."/>
            <person name="Guo W."/>
            <person name="Chen H."/>
            <person name="Zhou L."/>
            <person name="Ni X."/>
            <person name="Tian J."/>
            <person name="Zhou Y."/>
            <person name="Sheng Y."/>
            <person name="Liu T."/>
            <person name="Pan Y."/>
            <person name="Xia L."/>
            <person name="Li J."/>
            <person name="Zhao F."/>
            <person name="Cao W."/>
        </authorList>
    </citation>
    <scope>NUCLEOTIDE SEQUENCE</scope>
    <source>
        <strain evidence="1">Hyas-2018</strain>
    </source>
</reference>
<proteinExistence type="predicted"/>
<evidence type="ECO:0000313" key="1">
    <source>
        <dbReference type="EMBL" id="KAH6927964.1"/>
    </source>
</evidence>
<keyword evidence="2" id="KW-1185">Reference proteome</keyword>
<dbReference type="EMBL" id="CM023486">
    <property type="protein sequence ID" value="KAH6927964.1"/>
    <property type="molecule type" value="Genomic_DNA"/>
</dbReference>
<sequence length="117" mass="13266">MMGLPKAGYLPFREGRSWEVSPSKVRLWPCDAEILEQSEPATTLQQPEQDCGRRDSNEGCGEAHHFLHGKEDNDDSHGEEEEDEGDKEKRDDVEEDDEEIVEEADSSKEKAECCVEV</sequence>
<organism evidence="1 2">
    <name type="scientific">Hyalomma asiaticum</name>
    <name type="common">Tick</name>
    <dbReference type="NCBI Taxonomy" id="266040"/>
    <lineage>
        <taxon>Eukaryota</taxon>
        <taxon>Metazoa</taxon>
        <taxon>Ecdysozoa</taxon>
        <taxon>Arthropoda</taxon>
        <taxon>Chelicerata</taxon>
        <taxon>Arachnida</taxon>
        <taxon>Acari</taxon>
        <taxon>Parasitiformes</taxon>
        <taxon>Ixodida</taxon>
        <taxon>Ixodoidea</taxon>
        <taxon>Ixodidae</taxon>
        <taxon>Hyalomminae</taxon>
        <taxon>Hyalomma</taxon>
    </lineage>
</organism>